<dbReference type="Pfam" id="PF07534">
    <property type="entry name" value="TLD"/>
    <property type="match status" value="1"/>
</dbReference>
<gene>
    <name evidence="3" type="ORF">AGERDE_LOCUS6182</name>
</gene>
<evidence type="ECO:0000313" key="4">
    <source>
        <dbReference type="Proteomes" id="UP000789831"/>
    </source>
</evidence>
<dbReference type="OrthoDB" id="6359816at2759"/>
<keyword evidence="4" id="KW-1185">Reference proteome</keyword>
<organism evidence="3 4">
    <name type="scientific">Ambispora gerdemannii</name>
    <dbReference type="NCBI Taxonomy" id="144530"/>
    <lineage>
        <taxon>Eukaryota</taxon>
        <taxon>Fungi</taxon>
        <taxon>Fungi incertae sedis</taxon>
        <taxon>Mucoromycota</taxon>
        <taxon>Glomeromycotina</taxon>
        <taxon>Glomeromycetes</taxon>
        <taxon>Archaeosporales</taxon>
        <taxon>Ambisporaceae</taxon>
        <taxon>Ambispora</taxon>
    </lineage>
</organism>
<sequence length="480" mass="55253">MEPEFLNFMSRDFSRLLERADNFDVVVEIGVESNKKIFSAHSVILRARSSYFDRALSADWASVEKGMIKFKKDNISPNVFSVILNYLYGATIPLDQQCASLILEILIAADEFSLDELFDHIQKYLIDNKKAWLQQNFAYTRRIAFEHSSFSQLQTFCMDIILKEPEKVFRSEDFAFLQEEILLRLLENEELRMEELDIWNLVIDWGRAHNPDLPDDVAEWSDEQSEAIKNTLTRALPFIRYFEISSEQFSEFVLPYQQILPNHLARSILRYHLAPNQSPAMNIMPARRGNIDSKIISSKQAALIASWIDRNRELPAFGWRPYFASENPYEFKLLMRGSQDGFTGQVFHTRCDNTGATVTIAKVKDTHEILGGYNPLNWLCDGKYQSTTDSFILSLVDRNAVVSRVKNGNQDNAIYCCATNGPRFGSDLSFEGDFKNQESSYCVQTVNNYELSLRPTASLKNFSVDEFEVFHIAKKQQTAN</sequence>
<dbReference type="Gene3D" id="3.30.710.10">
    <property type="entry name" value="Potassium Channel Kv1.1, Chain A"/>
    <property type="match status" value="1"/>
</dbReference>
<dbReference type="GO" id="GO:0005829">
    <property type="term" value="C:cytosol"/>
    <property type="evidence" value="ECO:0007669"/>
    <property type="project" value="TreeGrafter"/>
</dbReference>
<dbReference type="InterPro" id="IPR000210">
    <property type="entry name" value="BTB/POZ_dom"/>
</dbReference>
<evidence type="ECO:0000259" key="1">
    <source>
        <dbReference type="PROSITE" id="PS50097"/>
    </source>
</evidence>
<accession>A0A9N9AQ63</accession>
<dbReference type="Proteomes" id="UP000789831">
    <property type="component" value="Unassembled WGS sequence"/>
</dbReference>
<protein>
    <submittedName>
        <fullName evidence="3">9359_t:CDS:1</fullName>
    </submittedName>
</protein>
<dbReference type="InterPro" id="IPR011333">
    <property type="entry name" value="SKP1/BTB/POZ_sf"/>
</dbReference>
<dbReference type="PROSITE" id="PS50097">
    <property type="entry name" value="BTB"/>
    <property type="match status" value="1"/>
</dbReference>
<comment type="caution">
    <text evidence="3">The sequence shown here is derived from an EMBL/GenBank/DDBJ whole genome shotgun (WGS) entry which is preliminary data.</text>
</comment>
<dbReference type="InterPro" id="IPR011705">
    <property type="entry name" value="BACK"/>
</dbReference>
<feature type="domain" description="BTB" evidence="1">
    <location>
        <begin position="23"/>
        <end position="96"/>
    </location>
</feature>
<dbReference type="PROSITE" id="PS51886">
    <property type="entry name" value="TLDC"/>
    <property type="match status" value="1"/>
</dbReference>
<dbReference type="PANTHER" id="PTHR45774:SF4">
    <property type="entry name" value="AXUNDEAD, ISOFORM F"/>
    <property type="match status" value="1"/>
</dbReference>
<dbReference type="Gene3D" id="1.25.40.420">
    <property type="match status" value="1"/>
</dbReference>
<dbReference type="Pfam" id="PF07707">
    <property type="entry name" value="BACK"/>
    <property type="match status" value="1"/>
</dbReference>
<dbReference type="InterPro" id="IPR006571">
    <property type="entry name" value="TLDc_dom"/>
</dbReference>
<dbReference type="SMART" id="SM00225">
    <property type="entry name" value="BTB"/>
    <property type="match status" value="1"/>
</dbReference>
<dbReference type="CDD" id="cd18186">
    <property type="entry name" value="BTB_POZ_ZBTB_KLHL-like"/>
    <property type="match status" value="1"/>
</dbReference>
<evidence type="ECO:0000259" key="2">
    <source>
        <dbReference type="PROSITE" id="PS51886"/>
    </source>
</evidence>
<dbReference type="AlphaFoldDB" id="A0A9N9AQ63"/>
<dbReference type="Pfam" id="PF00651">
    <property type="entry name" value="BTB"/>
    <property type="match status" value="1"/>
</dbReference>
<dbReference type="PANTHER" id="PTHR45774">
    <property type="entry name" value="BTB/POZ DOMAIN-CONTAINING"/>
    <property type="match status" value="1"/>
</dbReference>
<name>A0A9N9AQ63_9GLOM</name>
<proteinExistence type="predicted"/>
<dbReference type="SUPFAM" id="SSF54695">
    <property type="entry name" value="POZ domain"/>
    <property type="match status" value="1"/>
</dbReference>
<reference evidence="3" key="1">
    <citation type="submission" date="2021-06" db="EMBL/GenBank/DDBJ databases">
        <authorList>
            <person name="Kallberg Y."/>
            <person name="Tangrot J."/>
            <person name="Rosling A."/>
        </authorList>
    </citation>
    <scope>NUCLEOTIDE SEQUENCE</scope>
    <source>
        <strain evidence="3">MT106</strain>
    </source>
</reference>
<feature type="domain" description="TLDc" evidence="2">
    <location>
        <begin position="294"/>
        <end position="473"/>
    </location>
</feature>
<dbReference type="EMBL" id="CAJVPL010000928">
    <property type="protein sequence ID" value="CAG8540971.1"/>
    <property type="molecule type" value="Genomic_DNA"/>
</dbReference>
<evidence type="ECO:0000313" key="3">
    <source>
        <dbReference type="EMBL" id="CAG8540971.1"/>
    </source>
</evidence>